<dbReference type="OrthoDB" id="248320at2759"/>
<sequence length="38" mass="4069">MSCSGRVLSALVNTSNGPFVYLMDICALSPDYSSKVNK</sequence>
<proteinExistence type="predicted"/>
<gene>
    <name evidence="1" type="ORF">ASIM_LOCUS7437</name>
</gene>
<reference evidence="1 2" key="2">
    <citation type="submission" date="2018-11" db="EMBL/GenBank/DDBJ databases">
        <authorList>
            <consortium name="Pathogen Informatics"/>
        </authorList>
    </citation>
    <scope>NUCLEOTIDE SEQUENCE [LARGE SCALE GENOMIC DNA]</scope>
</reference>
<organism evidence="3">
    <name type="scientific">Anisakis simplex</name>
    <name type="common">Herring worm</name>
    <dbReference type="NCBI Taxonomy" id="6269"/>
    <lineage>
        <taxon>Eukaryota</taxon>
        <taxon>Metazoa</taxon>
        <taxon>Ecdysozoa</taxon>
        <taxon>Nematoda</taxon>
        <taxon>Chromadorea</taxon>
        <taxon>Rhabditida</taxon>
        <taxon>Spirurina</taxon>
        <taxon>Ascaridomorpha</taxon>
        <taxon>Ascaridoidea</taxon>
        <taxon>Anisakidae</taxon>
        <taxon>Anisakis</taxon>
        <taxon>Anisakis simplex complex</taxon>
    </lineage>
</organism>
<dbReference type="EMBL" id="UYRR01017971">
    <property type="protein sequence ID" value="VDK29183.1"/>
    <property type="molecule type" value="Genomic_DNA"/>
</dbReference>
<name>A0A0M3JJ50_ANISI</name>
<protein>
    <submittedName>
        <fullName evidence="1 3">Uncharacterized protein</fullName>
    </submittedName>
</protein>
<reference evidence="3" key="1">
    <citation type="submission" date="2017-02" db="UniProtKB">
        <authorList>
            <consortium name="WormBaseParasite"/>
        </authorList>
    </citation>
    <scope>IDENTIFICATION</scope>
</reference>
<dbReference type="WBParaSite" id="ASIM_0000766701-mRNA-1">
    <property type="protein sequence ID" value="ASIM_0000766701-mRNA-1"/>
    <property type="gene ID" value="ASIM_0000766701"/>
</dbReference>
<accession>A0A0M3JJ50</accession>
<dbReference type="Proteomes" id="UP000267096">
    <property type="component" value="Unassembled WGS sequence"/>
</dbReference>
<evidence type="ECO:0000313" key="3">
    <source>
        <dbReference type="WBParaSite" id="ASIM_0000766701-mRNA-1"/>
    </source>
</evidence>
<dbReference type="AlphaFoldDB" id="A0A0M3JJ50"/>
<keyword evidence="2" id="KW-1185">Reference proteome</keyword>
<evidence type="ECO:0000313" key="2">
    <source>
        <dbReference type="Proteomes" id="UP000267096"/>
    </source>
</evidence>
<evidence type="ECO:0000313" key="1">
    <source>
        <dbReference type="EMBL" id="VDK29183.1"/>
    </source>
</evidence>